<feature type="compositionally biased region" description="Polar residues" evidence="1">
    <location>
        <begin position="496"/>
        <end position="522"/>
    </location>
</feature>
<accession>A0A409YI61</accession>
<comment type="caution">
    <text evidence="3">The sequence shown here is derived from an EMBL/GenBank/DDBJ whole genome shotgun (WGS) entry which is preliminary data.</text>
</comment>
<name>A0A409YI61_9AGAR</name>
<protein>
    <submittedName>
        <fullName evidence="3">Uncharacterized protein</fullName>
    </submittedName>
</protein>
<keyword evidence="4" id="KW-1185">Reference proteome</keyword>
<keyword evidence="2" id="KW-1133">Transmembrane helix</keyword>
<feature type="compositionally biased region" description="Polar residues" evidence="1">
    <location>
        <begin position="304"/>
        <end position="317"/>
    </location>
</feature>
<keyword evidence="2" id="KW-0812">Transmembrane</keyword>
<feature type="region of interest" description="Disordered" evidence="1">
    <location>
        <begin position="456"/>
        <end position="648"/>
    </location>
</feature>
<dbReference type="OrthoDB" id="10575530at2759"/>
<organism evidence="3 4">
    <name type="scientific">Panaeolus cyanescens</name>
    <dbReference type="NCBI Taxonomy" id="181874"/>
    <lineage>
        <taxon>Eukaryota</taxon>
        <taxon>Fungi</taxon>
        <taxon>Dikarya</taxon>
        <taxon>Basidiomycota</taxon>
        <taxon>Agaricomycotina</taxon>
        <taxon>Agaricomycetes</taxon>
        <taxon>Agaricomycetidae</taxon>
        <taxon>Agaricales</taxon>
        <taxon>Agaricineae</taxon>
        <taxon>Galeropsidaceae</taxon>
        <taxon>Panaeolus</taxon>
    </lineage>
</organism>
<reference evidence="3 4" key="1">
    <citation type="journal article" date="2018" name="Evol. Lett.">
        <title>Horizontal gene cluster transfer increased hallucinogenic mushroom diversity.</title>
        <authorList>
            <person name="Reynolds H.T."/>
            <person name="Vijayakumar V."/>
            <person name="Gluck-Thaler E."/>
            <person name="Korotkin H.B."/>
            <person name="Matheny P.B."/>
            <person name="Slot J.C."/>
        </authorList>
    </citation>
    <scope>NUCLEOTIDE SEQUENCE [LARGE SCALE GENOMIC DNA]</scope>
    <source>
        <strain evidence="3 4">2629</strain>
    </source>
</reference>
<feature type="compositionally biased region" description="Polar residues" evidence="1">
    <location>
        <begin position="574"/>
        <end position="612"/>
    </location>
</feature>
<gene>
    <name evidence="3" type="ORF">CVT24_002110</name>
</gene>
<feature type="compositionally biased region" description="Polar residues" evidence="1">
    <location>
        <begin position="539"/>
        <end position="565"/>
    </location>
</feature>
<evidence type="ECO:0000313" key="4">
    <source>
        <dbReference type="Proteomes" id="UP000284842"/>
    </source>
</evidence>
<evidence type="ECO:0000256" key="1">
    <source>
        <dbReference type="SAM" id="MobiDB-lite"/>
    </source>
</evidence>
<evidence type="ECO:0000256" key="2">
    <source>
        <dbReference type="SAM" id="Phobius"/>
    </source>
</evidence>
<feature type="transmembrane region" description="Helical" evidence="2">
    <location>
        <begin position="268"/>
        <end position="287"/>
    </location>
</feature>
<feature type="compositionally biased region" description="Basic and acidic residues" evidence="1">
    <location>
        <begin position="68"/>
        <end position="89"/>
    </location>
</feature>
<sequence>MSNTSTQPMSSRSRASSNSIAEWSAWINNGPAKDILASRIGIDNHFLWGDSGIQASSTTTSSPSLAEDADKSYSSDIDKHEGPQHTSLEDLKNRYSAGVRDLYHSCSYAVEAAVYFSILEAISYGVLIRSYGITKTRQAVTHVLLARLERLTSLAKDGVAQFVVCEGIYSAHKITQATGTTRALRWFSSCAIVRLCHGITEKVLGDDYFYRLAWSLVKIALLFVAIFQVLVVETSARVAWTFLCAIFKCFQGSLRPRTPSPSIIFSDFLVCLICFVSIPVSFASFYFQLEAVANSSAASISLNPNPSLSKETTTEVKPSSPRKTLDQESETETEPEVCPIVMEPLDGDAKIEPNRSMLEPEVVAAEDSHHYDKYASELETLLRAGGPPWNAESSPEEDSLIINTGQDAQQIQPAFLAGRFQSMPPATDMNALVSIGILLGLIQAHMAANGTLPPLDVNTPKTDQSSSLAEASPVGGESEALRDENMGVTSPGIGLTTVTASSSKRPILPSTGSQELAKQSQEVRVITTRMFDSPKKGDTISSLPDCNNIQPESHQLSSDNESLTEPLSLETDKTSSTNPTVISGSSVSTQNTHSSPENHTPQRGTSQMNVCETSSSSSSTTTAVSSVTTTTGLSEALSPSPSSSSLRSVTTAMKNLTLTATAPPFIPKRKLSVDPFARPTPLGVGISNMPPSDIWSPAPKVAVNICAPPPKKRRVRGRGRKALEAVAAAAMSTIVDENTAPSSRAMQIDF</sequence>
<evidence type="ECO:0000313" key="3">
    <source>
        <dbReference type="EMBL" id="PPR02688.1"/>
    </source>
</evidence>
<dbReference type="EMBL" id="NHTK01001155">
    <property type="protein sequence ID" value="PPR02688.1"/>
    <property type="molecule type" value="Genomic_DNA"/>
</dbReference>
<feature type="region of interest" description="Disordered" evidence="1">
    <location>
        <begin position="304"/>
        <end position="337"/>
    </location>
</feature>
<dbReference type="InParanoid" id="A0A409YI61"/>
<dbReference type="AlphaFoldDB" id="A0A409YI61"/>
<keyword evidence="2" id="KW-0472">Membrane</keyword>
<feature type="compositionally biased region" description="Low complexity" evidence="1">
    <location>
        <begin position="613"/>
        <end position="648"/>
    </location>
</feature>
<feature type="compositionally biased region" description="Polar residues" evidence="1">
    <location>
        <begin position="459"/>
        <end position="469"/>
    </location>
</feature>
<feature type="region of interest" description="Disordered" evidence="1">
    <location>
        <begin position="56"/>
        <end position="89"/>
    </location>
</feature>
<feature type="transmembrane region" description="Helical" evidence="2">
    <location>
        <begin position="212"/>
        <end position="232"/>
    </location>
</feature>
<dbReference type="Proteomes" id="UP000284842">
    <property type="component" value="Unassembled WGS sequence"/>
</dbReference>
<proteinExistence type="predicted"/>